<accession>A0ABU7RRN8</accession>
<dbReference type="RefSeq" id="WP_331214300.1">
    <property type="nucleotide sequence ID" value="NZ_JAZGQK010000009.1"/>
</dbReference>
<organism evidence="1 2">
    <name type="scientific">Plantactinospora sonchi</name>
    <dbReference type="NCBI Taxonomy" id="1544735"/>
    <lineage>
        <taxon>Bacteria</taxon>
        <taxon>Bacillati</taxon>
        <taxon>Actinomycetota</taxon>
        <taxon>Actinomycetes</taxon>
        <taxon>Micromonosporales</taxon>
        <taxon>Micromonosporaceae</taxon>
        <taxon>Plantactinospora</taxon>
    </lineage>
</organism>
<gene>
    <name evidence="1" type="ORF">V1633_11800</name>
</gene>
<dbReference type="EMBL" id="JAZGQK010000009">
    <property type="protein sequence ID" value="MEE6259168.1"/>
    <property type="molecule type" value="Genomic_DNA"/>
</dbReference>
<reference evidence="1 2" key="1">
    <citation type="submission" date="2024-01" db="EMBL/GenBank/DDBJ databases">
        <title>Genome insights into Plantactinospora sonchi sp. nov.</title>
        <authorList>
            <person name="Wang L."/>
        </authorList>
    </citation>
    <scope>NUCLEOTIDE SEQUENCE [LARGE SCALE GENOMIC DNA]</scope>
    <source>
        <strain evidence="1 2">NEAU-QY2</strain>
    </source>
</reference>
<sequence length="302" mass="33250">MNVDPTRNLVVFLLRRGEGEHVIADAPTRDEDCVRQAWEIVAARDGVRPDEVVALHTEWATTDADARFIGEFFPQAQVTHNFDRPEPDGWDRAFAEVREIMRRAHEEQLAAETSDRVRHAEENGELLPVLWSATSPRAELLRSLPHQTLVPGRLFVALAMVAPTPRGTLGMSHLTHDTRQRIGEPPVADLFEEAYGSLSRGLRIDGRESEKGHLLTLHREGSLAASAVALPGFVERMMELLGTDRLVVGLPCPDDLIVAGADSGWAADVGDMILSSPYPTTELVPSVLLVDRDGIQLVAERG</sequence>
<protein>
    <recommendedName>
        <fullName evidence="3">DUF1444 family protein</fullName>
    </recommendedName>
</protein>
<proteinExistence type="predicted"/>
<dbReference type="Proteomes" id="UP001332243">
    <property type="component" value="Unassembled WGS sequence"/>
</dbReference>
<name>A0ABU7RRN8_9ACTN</name>
<keyword evidence="2" id="KW-1185">Reference proteome</keyword>
<evidence type="ECO:0000313" key="2">
    <source>
        <dbReference type="Proteomes" id="UP001332243"/>
    </source>
</evidence>
<comment type="caution">
    <text evidence="1">The sequence shown here is derived from an EMBL/GenBank/DDBJ whole genome shotgun (WGS) entry which is preliminary data.</text>
</comment>
<evidence type="ECO:0008006" key="3">
    <source>
        <dbReference type="Google" id="ProtNLM"/>
    </source>
</evidence>
<evidence type="ECO:0000313" key="1">
    <source>
        <dbReference type="EMBL" id="MEE6259168.1"/>
    </source>
</evidence>